<evidence type="ECO:0000313" key="3">
    <source>
        <dbReference type="Proteomes" id="UP000727407"/>
    </source>
</evidence>
<feature type="region of interest" description="Disordered" evidence="1">
    <location>
        <begin position="19"/>
        <end position="56"/>
    </location>
</feature>
<evidence type="ECO:0000256" key="1">
    <source>
        <dbReference type="SAM" id="MobiDB-lite"/>
    </source>
</evidence>
<name>A0A8J4T739_CLAMG</name>
<keyword evidence="3" id="KW-1185">Reference proteome</keyword>
<dbReference type="Proteomes" id="UP000727407">
    <property type="component" value="Unassembled WGS sequence"/>
</dbReference>
<protein>
    <submittedName>
        <fullName evidence="2">Phosphomethylpyrimidine synthase</fullName>
    </submittedName>
</protein>
<sequence length="56" mass="5767">AGVHEPSPGVSRVLIVTSSELGDTTRPGCQGDSDRVPSQSLPRADLQPVHPSCSDA</sequence>
<evidence type="ECO:0000313" key="2">
    <source>
        <dbReference type="EMBL" id="KAF5890050.1"/>
    </source>
</evidence>
<dbReference type="AlphaFoldDB" id="A0A8J4T739"/>
<feature type="non-terminal residue" evidence="2">
    <location>
        <position position="56"/>
    </location>
</feature>
<organism evidence="2 3">
    <name type="scientific">Clarias magur</name>
    <name type="common">Asian catfish</name>
    <name type="synonym">Macropteronotus magur</name>
    <dbReference type="NCBI Taxonomy" id="1594786"/>
    <lineage>
        <taxon>Eukaryota</taxon>
        <taxon>Metazoa</taxon>
        <taxon>Chordata</taxon>
        <taxon>Craniata</taxon>
        <taxon>Vertebrata</taxon>
        <taxon>Euteleostomi</taxon>
        <taxon>Actinopterygii</taxon>
        <taxon>Neopterygii</taxon>
        <taxon>Teleostei</taxon>
        <taxon>Ostariophysi</taxon>
        <taxon>Siluriformes</taxon>
        <taxon>Clariidae</taxon>
        <taxon>Clarias</taxon>
    </lineage>
</organism>
<comment type="caution">
    <text evidence="2">The sequence shown here is derived from an EMBL/GenBank/DDBJ whole genome shotgun (WGS) entry which is preliminary data.</text>
</comment>
<accession>A0A8J4T739</accession>
<feature type="non-terminal residue" evidence="2">
    <location>
        <position position="1"/>
    </location>
</feature>
<reference evidence="2" key="1">
    <citation type="submission" date="2020-07" db="EMBL/GenBank/DDBJ databases">
        <title>Clarias magur genome sequencing, assembly and annotation.</title>
        <authorList>
            <person name="Kushwaha B."/>
            <person name="Kumar R."/>
            <person name="Das P."/>
            <person name="Joshi C.G."/>
            <person name="Kumar D."/>
            <person name="Nagpure N.S."/>
            <person name="Pandey M."/>
            <person name="Agarwal S."/>
            <person name="Srivastava S."/>
            <person name="Singh M."/>
            <person name="Sahoo L."/>
            <person name="Jayasankar P."/>
            <person name="Meher P.K."/>
            <person name="Koringa P.G."/>
            <person name="Iquebal M.A."/>
            <person name="Das S.P."/>
            <person name="Bit A."/>
            <person name="Patnaik S."/>
            <person name="Patel N."/>
            <person name="Shah T.M."/>
            <person name="Hinsu A."/>
            <person name="Jena J.K."/>
        </authorList>
    </citation>
    <scope>NUCLEOTIDE SEQUENCE</scope>
    <source>
        <strain evidence="2">CIFAMagur01</strain>
        <tissue evidence="2">Testis</tissue>
    </source>
</reference>
<gene>
    <name evidence="2" type="primary">thiC</name>
    <name evidence="2" type="ORF">DAT39_020251</name>
</gene>
<proteinExistence type="predicted"/>
<dbReference type="EMBL" id="QNUK01000731">
    <property type="protein sequence ID" value="KAF5890050.1"/>
    <property type="molecule type" value="Genomic_DNA"/>
</dbReference>